<dbReference type="AlphaFoldDB" id="A0ABD0KRX8"/>
<keyword evidence="2" id="KW-1185">Reference proteome</keyword>
<evidence type="ECO:0000313" key="1">
    <source>
        <dbReference type="EMBL" id="KAK7490065.1"/>
    </source>
</evidence>
<reference evidence="1 2" key="1">
    <citation type="journal article" date="2023" name="Sci. Data">
        <title>Genome assembly of the Korean intertidal mud-creeper Batillaria attramentaria.</title>
        <authorList>
            <person name="Patra A.K."/>
            <person name="Ho P.T."/>
            <person name="Jun S."/>
            <person name="Lee S.J."/>
            <person name="Kim Y."/>
            <person name="Won Y.J."/>
        </authorList>
    </citation>
    <scope>NUCLEOTIDE SEQUENCE [LARGE SCALE GENOMIC DNA]</scope>
    <source>
        <strain evidence="1">Wonlab-2016</strain>
    </source>
</reference>
<evidence type="ECO:0000313" key="2">
    <source>
        <dbReference type="Proteomes" id="UP001519460"/>
    </source>
</evidence>
<name>A0ABD0KRX8_9CAEN</name>
<organism evidence="1 2">
    <name type="scientific">Batillaria attramentaria</name>
    <dbReference type="NCBI Taxonomy" id="370345"/>
    <lineage>
        <taxon>Eukaryota</taxon>
        <taxon>Metazoa</taxon>
        <taxon>Spiralia</taxon>
        <taxon>Lophotrochozoa</taxon>
        <taxon>Mollusca</taxon>
        <taxon>Gastropoda</taxon>
        <taxon>Caenogastropoda</taxon>
        <taxon>Sorbeoconcha</taxon>
        <taxon>Cerithioidea</taxon>
        <taxon>Batillariidae</taxon>
        <taxon>Batillaria</taxon>
    </lineage>
</organism>
<gene>
    <name evidence="1" type="ORF">BaRGS_00018765</name>
</gene>
<dbReference type="EMBL" id="JACVVK020000131">
    <property type="protein sequence ID" value="KAK7490065.1"/>
    <property type="molecule type" value="Genomic_DNA"/>
</dbReference>
<comment type="caution">
    <text evidence="1">The sequence shown here is derived from an EMBL/GenBank/DDBJ whole genome shotgun (WGS) entry which is preliminary data.</text>
</comment>
<dbReference type="Proteomes" id="UP001519460">
    <property type="component" value="Unassembled WGS sequence"/>
</dbReference>
<protein>
    <submittedName>
        <fullName evidence="1">Uncharacterized protein</fullName>
    </submittedName>
</protein>
<accession>A0ABD0KRX8</accession>
<proteinExistence type="predicted"/>
<sequence>MATILFTGTVRLLCKPTFGRQWHHCYCRGTIMLIKNTRAAGAIAARPRFLRSSSSSWSVSTSGKYQYHTSNARPSSNAASGPLNLGSDHLIESWFHEVKTFGSLTVNDVPFDVHIQPLNPMEYPIAHKSIVQMFYDVRQAPGGEGPLPGQKLSDMSKVYDLKVLVDDGGNNMDVKCDLPAGVQLPVVCVITVPLKFGVYEFDIDYVQRHQRCLKRL</sequence>